<dbReference type="AlphaFoldDB" id="A0A1A7X1W2"/>
<feature type="region of interest" description="Disordered" evidence="1">
    <location>
        <begin position="59"/>
        <end position="339"/>
    </location>
</feature>
<accession>A0A1A7X1W2</accession>
<feature type="compositionally biased region" description="Basic and acidic residues" evidence="1">
    <location>
        <begin position="293"/>
        <end position="331"/>
    </location>
</feature>
<feature type="non-terminal residue" evidence="2">
    <location>
        <position position="431"/>
    </location>
</feature>
<name>A0A1A7X1W2_9TELE</name>
<protein>
    <submittedName>
        <fullName evidence="2">Zgc:112982</fullName>
    </submittedName>
</protein>
<proteinExistence type="predicted"/>
<feature type="compositionally biased region" description="Basic and acidic residues" evidence="1">
    <location>
        <begin position="79"/>
        <end position="127"/>
    </location>
</feature>
<reference evidence="2" key="1">
    <citation type="submission" date="2016-05" db="EMBL/GenBank/DDBJ databases">
        <authorList>
            <person name="Lavstsen T."/>
            <person name="Jespersen J.S."/>
        </authorList>
    </citation>
    <scope>NUCLEOTIDE SEQUENCE</scope>
    <source>
        <tissue evidence="2">Brain</tissue>
    </source>
</reference>
<evidence type="ECO:0000313" key="2">
    <source>
        <dbReference type="EMBL" id="SBP11963.1"/>
    </source>
</evidence>
<gene>
    <name evidence="2" type="primary">ZGC:112982</name>
</gene>
<feature type="compositionally biased region" description="Basic and acidic residues" evidence="1">
    <location>
        <begin position="172"/>
        <end position="204"/>
    </location>
</feature>
<dbReference type="EMBL" id="HADW01010563">
    <property type="protein sequence ID" value="SBP11963.1"/>
    <property type="molecule type" value="Transcribed_RNA"/>
</dbReference>
<feature type="compositionally biased region" description="Basic and acidic residues" evidence="1">
    <location>
        <begin position="214"/>
        <end position="248"/>
    </location>
</feature>
<evidence type="ECO:0000256" key="1">
    <source>
        <dbReference type="SAM" id="MobiDB-lite"/>
    </source>
</evidence>
<organism evidence="2">
    <name type="scientific">Iconisemion striatum</name>
    <dbReference type="NCBI Taxonomy" id="60296"/>
    <lineage>
        <taxon>Eukaryota</taxon>
        <taxon>Metazoa</taxon>
        <taxon>Chordata</taxon>
        <taxon>Craniata</taxon>
        <taxon>Vertebrata</taxon>
        <taxon>Euteleostomi</taxon>
        <taxon>Actinopterygii</taxon>
        <taxon>Neopterygii</taxon>
        <taxon>Teleostei</taxon>
        <taxon>Neoteleostei</taxon>
        <taxon>Acanthomorphata</taxon>
        <taxon>Ovalentaria</taxon>
        <taxon>Atherinomorphae</taxon>
        <taxon>Cyprinodontiformes</taxon>
        <taxon>Nothobranchiidae</taxon>
        <taxon>Iconisemion</taxon>
    </lineage>
</organism>
<reference evidence="2" key="2">
    <citation type="submission" date="2016-06" db="EMBL/GenBank/DDBJ databases">
        <title>The genome of a short-lived fish provides insights into sex chromosome evolution and the genetic control of aging.</title>
        <authorList>
            <person name="Reichwald K."/>
            <person name="Felder M."/>
            <person name="Petzold A."/>
            <person name="Koch P."/>
            <person name="Groth M."/>
            <person name="Platzer M."/>
        </authorList>
    </citation>
    <scope>NUCLEOTIDE SEQUENCE</scope>
    <source>
        <tissue evidence="2">Brain</tissue>
    </source>
</reference>
<sequence>MSRPRSRSPRYRRFPWEEPDFDPCKVIEELDGRPRDRRHRFRDGREELGEFLVEEMYLEDQRRSPPFSEDSQFRRQRHSGQEFYHRGSSPHHDQMHLENRRDGEGFGKDRRIRGDFHRPRREMDDVGRFGYGNEEDFGDRGFSANRRGGGFGGRSRGNFPRRDSGNSGFSSTEHDRDLTDGRDVPQFDHRQDFRRYEPDIDPRRSPHSVGSSQERFRTPDGRLDGREISQERHFRDDSIKPNHHETRRSPNSMRYGNQEGPMNSRGKWRYNQGQGGRMGPPRNQPRFQDLPDDEQRGGYRPFREGFEDPFEKEPSWADEDRRQRWEDDRPGRLGQNSARVDHKIPHQREREWSSQKSNDVTIITEETLTIKVDMSRPVNQKSPDKLITICTISTAPSHNQSRLKSLHKVNSYWTCLSVHQVQFTMSVNSFL</sequence>